<reference evidence="1" key="1">
    <citation type="journal article" date="2003" name="Science">
        <title>Collection, Mapping, and Annotation of Over 28,000 cDNA Clones from japonica Rice.</title>
        <authorList>
            <person name="Kikuchi S."/>
            <person name="Satoh K."/>
            <person name="Nagata T."/>
            <person name="Kawagashira N."/>
            <person name="Doi K."/>
            <person name="Kishimoto N."/>
            <person name="Yazaki J."/>
            <person name="Ishikawa M."/>
            <person name="Yamada H."/>
            <person name="Ooka H."/>
            <person name="Hotta I."/>
            <person name="Kojima K."/>
            <person name="Namiki T."/>
            <person name="Ohneda E."/>
            <person name="Yahagi W."/>
            <person name="Suzuki K."/>
            <person name="Li C."/>
            <person name="Ohtsuki K."/>
            <person name="Shishiki T."/>
            <person name="Otomo Y."/>
            <person name="Murakami K."/>
            <person name="Iida Y."/>
            <person name="Sugano S."/>
            <person name="Fujimura T."/>
            <person name="Suzuki Y."/>
            <person name="Tsunoda Y."/>
            <person name="Kurosaki T."/>
            <person name="Kodama T."/>
            <person name="Masuda H."/>
            <person name="Kobayashi M."/>
            <person name="Xie Q."/>
            <person name="Lu M."/>
            <person name="Narikawa R."/>
            <person name="Sugiyama A."/>
            <person name="Mizuno K."/>
            <person name="Yokomizo S."/>
            <person name="Niikura J."/>
            <person name="Ikeda R."/>
            <person name="Ishibiki J."/>
            <person name="Kawamata M."/>
            <person name="Yoshimura A."/>
            <person name="Miura J."/>
            <person name="Kusumegi T."/>
            <person name="Oka M."/>
            <person name="Ryu R."/>
            <person name="Ueda M."/>
            <person name="Matsubara K."/>
            <person name="Kawai J."/>
            <person name="Carninci P."/>
            <person name="Adachi J."/>
            <person name="Aizawa K."/>
            <person name="Arakawa T."/>
            <person name="Fukuda S."/>
            <person name="Hara A."/>
            <person name="Hashidume W."/>
            <person name="Hayatsu N."/>
            <person name="Imotani K."/>
            <person name="Ishii Y."/>
            <person name="Itoh M."/>
            <person name="Kagawa I."/>
            <person name="Kondo S."/>
            <person name="Konno H."/>
            <person name="Miyazaki A."/>
            <person name="Osato N."/>
            <person name="Ota Y."/>
            <person name="Saito R."/>
            <person name="Sasaki D."/>
            <person name="Sato K."/>
            <person name="Shibata K."/>
            <person name="Shinagawa A."/>
            <person name="Shiraki T."/>
            <person name="Yoshino M."/>
            <person name="Hayashizaki Y."/>
        </authorList>
    </citation>
    <scope>NUCLEOTIDE SEQUENCE</scope>
</reference>
<accession>B7F618</accession>
<proteinExistence type="evidence at transcript level"/>
<reference evidence="1" key="2">
    <citation type="submission" date="2003-01" db="EMBL/GenBank/DDBJ databases">
        <title>Collection, mapping, and annotation of 28K full-length cDNA clones from japonica rice.</title>
        <authorList>
            <person name="Adachi J."/>
            <person name="Aizawa K."/>
            <person name="Akimura T."/>
            <person name="Arakawa T."/>
            <person name="Carninci P."/>
            <person name="Doi K."/>
            <person name="Fujimura T."/>
            <person name="Fukuda S."/>
            <person name="Hanagaki T."/>
            <person name="Hara A."/>
            <person name="Hashizume W."/>
            <person name="Hayashida K."/>
            <person name="Hayashizaki Y."/>
            <person name="Hayatsu N."/>
            <person name="Hiramoto K."/>
            <person name="Hiraoka T."/>
            <person name="Hori F."/>
            <person name="Hotta I."/>
            <person name="Iida J."/>
            <person name="Iida Y."/>
            <person name="Ikeda R."/>
            <person name="Imamura K."/>
            <person name="Imotani K."/>
            <person name="Ishibiki J."/>
            <person name="Ishii Y."/>
            <person name="Ishikawa M."/>
            <person name="Itoh M."/>
            <person name="Kagawa I."/>
            <person name="Kanagawa S."/>
            <person name="Katoh H."/>
            <person name="Kawagashira N."/>
            <person name="Kawai J."/>
            <person name="Kawamata M."/>
            <person name="Kikuchi S."/>
            <person name="Kishikawa-Hirozane T."/>
            <person name="Kishimoto N."/>
            <person name="Kobayashi M."/>
            <person name="Kodama T."/>
            <person name="Kojima K."/>
            <person name="Kojima Y."/>
            <person name="Kondo S."/>
            <person name="Konno H."/>
            <person name="Kouda M."/>
            <person name="Koya S."/>
            <person name="Kurihara C."/>
            <person name="Kurosaki T."/>
            <person name="Kusumegi T."/>
            <person name="Li C."/>
            <person name="Lu M."/>
            <person name="Masuda H."/>
            <person name="Matsubara K."/>
            <person name="Matsuyama T."/>
            <person name="Miura J."/>
            <person name="Miyazaki A."/>
            <person name="Mizuno K."/>
            <person name="Murakami K."/>
            <person name="Murata M."/>
            <person name="Nagata T."/>
            <person name="Nakahama Y."/>
            <person name="Nakamura M."/>
            <person name="Namiki T."/>
            <person name="Narikawa R."/>
            <person name="Niikura J."/>
            <person name="Nishi K."/>
            <person name="Nomura K."/>
            <person name="Numasaki R."/>
            <person name="Ohneda E."/>
            <person name="Ohno M."/>
            <person name="Ohtsuki K."/>
            <person name="Oka M."/>
            <person name="Ooka H."/>
            <person name="Osato N."/>
            <person name="Ota Y."/>
            <person name="Otomo Y."/>
            <person name="Ryu R."/>
            <person name="Saitoh H."/>
            <person name="Sakai C."/>
            <person name="Sakai K."/>
            <person name="Sakazume N."/>
            <person name="Sano H."/>
            <person name="Sasaki D."/>
            <person name="Sato K."/>
            <person name="Satoh K."/>
            <person name="Shibata K."/>
            <person name="Shinagawa A."/>
            <person name="Shiraki T."/>
            <person name="Shishiki T."/>
            <person name="Sogabe Y."/>
            <person name="Sugano S."/>
            <person name="Sugiyama A."/>
            <person name="Suzuki K."/>
            <person name="Suzuki Y."/>
            <person name="Tagami M."/>
            <person name="Tagami-Takeda Y."/>
            <person name="Tagawa A."/>
            <person name="Takahashi F."/>
            <person name="Takaku-Akahira S."/>
            <person name="Tanaka T."/>
            <person name="Tomaru A."/>
            <person name="Toya T."/>
            <person name="Tsunoda Y."/>
            <person name="Ueda M."/>
            <person name="Waki K."/>
            <person name="Xie Q."/>
            <person name="Yahagi W."/>
            <person name="Yamada H."/>
            <person name="Yamamoto M."/>
            <person name="Yasunishi A."/>
            <person name="Yazaki J."/>
            <person name="Yokomizo S."/>
            <person name="Yoshimura A."/>
        </authorList>
    </citation>
    <scope>NUCLEOTIDE SEQUENCE</scope>
</reference>
<sequence length="143" mass="15913">MPVAVCCTAGEVLPPRRRPSTPCRAARALRPCCHAPASPSPFLVPAYFTASQSCQIALKPYSPSALKYITDLIYSVFRFWKRCTLTCWTLVYKRLGLNSTVSNPIRNLVLFLSPRCCNLALTTFALNRSLSIYVCLSPLQPIK</sequence>
<dbReference type="AlphaFoldDB" id="B7F618"/>
<organism evidence="1">
    <name type="scientific">Oryza sativa subsp. japonica</name>
    <name type="common">Rice</name>
    <dbReference type="NCBI Taxonomy" id="39947"/>
    <lineage>
        <taxon>Eukaryota</taxon>
        <taxon>Viridiplantae</taxon>
        <taxon>Streptophyta</taxon>
        <taxon>Embryophyta</taxon>
        <taxon>Tracheophyta</taxon>
        <taxon>Spermatophyta</taxon>
        <taxon>Magnoliopsida</taxon>
        <taxon>Liliopsida</taxon>
        <taxon>Poales</taxon>
        <taxon>Poaceae</taxon>
        <taxon>BOP clade</taxon>
        <taxon>Oryzoideae</taxon>
        <taxon>Oryzeae</taxon>
        <taxon>Oryzinae</taxon>
        <taxon>Oryza</taxon>
        <taxon>Oryza sativa</taxon>
    </lineage>
</organism>
<protein>
    <submittedName>
        <fullName evidence="1">cDNA clone:J013130B09, full insert sequence</fullName>
    </submittedName>
</protein>
<name>B7F618_ORYSJ</name>
<evidence type="ECO:0000313" key="1">
    <source>
        <dbReference type="EMBL" id="BAH00066.1"/>
    </source>
</evidence>
<dbReference type="EMBL" id="AK120550">
    <property type="protein sequence ID" value="BAH00066.1"/>
    <property type="molecule type" value="mRNA"/>
</dbReference>